<accession>A0ABR1W889</accession>
<comment type="caution">
    <text evidence="1">The sequence shown here is derived from an EMBL/GenBank/DDBJ whole genome shotgun (WGS) entry which is preliminary data.</text>
</comment>
<keyword evidence="2" id="KW-1185">Reference proteome</keyword>
<evidence type="ECO:0000313" key="1">
    <source>
        <dbReference type="EMBL" id="KAK8079697.1"/>
    </source>
</evidence>
<dbReference type="Proteomes" id="UP001433268">
    <property type="component" value="Unassembled WGS sequence"/>
</dbReference>
<evidence type="ECO:0000313" key="2">
    <source>
        <dbReference type="Proteomes" id="UP001433268"/>
    </source>
</evidence>
<sequence>MAEHKIGKESESKNHSKRQTSLVLPDFGLTRYYSRLIRSQFRYSIMDGATRQHAPQEMDVGPCMFQRYDIWFIPRMRIPGVLFMNAMA</sequence>
<reference evidence="1 2" key="1">
    <citation type="submission" date="2023-01" db="EMBL/GenBank/DDBJ databases">
        <title>Analysis of 21 Apiospora genomes using comparative genomics revels a genus with tremendous synthesis potential of carbohydrate active enzymes and secondary metabolites.</title>
        <authorList>
            <person name="Sorensen T."/>
        </authorList>
    </citation>
    <scope>NUCLEOTIDE SEQUENCE [LARGE SCALE GENOMIC DNA]</scope>
    <source>
        <strain evidence="1 2">CBS 114990</strain>
    </source>
</reference>
<dbReference type="EMBL" id="JAQQWN010000006">
    <property type="protein sequence ID" value="KAK8079697.1"/>
    <property type="molecule type" value="Genomic_DNA"/>
</dbReference>
<protein>
    <submittedName>
        <fullName evidence="1">Uncharacterized protein</fullName>
    </submittedName>
</protein>
<dbReference type="RefSeq" id="XP_066667172.1">
    <property type="nucleotide sequence ID" value="XM_066811830.1"/>
</dbReference>
<proteinExistence type="predicted"/>
<dbReference type="GeneID" id="92044890"/>
<name>A0ABR1W889_9PEZI</name>
<gene>
    <name evidence="1" type="ORF">PG997_007515</name>
</gene>
<organism evidence="1 2">
    <name type="scientific">Apiospora hydei</name>
    <dbReference type="NCBI Taxonomy" id="1337664"/>
    <lineage>
        <taxon>Eukaryota</taxon>
        <taxon>Fungi</taxon>
        <taxon>Dikarya</taxon>
        <taxon>Ascomycota</taxon>
        <taxon>Pezizomycotina</taxon>
        <taxon>Sordariomycetes</taxon>
        <taxon>Xylariomycetidae</taxon>
        <taxon>Amphisphaeriales</taxon>
        <taxon>Apiosporaceae</taxon>
        <taxon>Apiospora</taxon>
    </lineage>
</organism>